<dbReference type="SUPFAM" id="SSF48498">
    <property type="entry name" value="Tetracyclin repressor-like, C-terminal domain"/>
    <property type="match status" value="1"/>
</dbReference>
<dbReference type="InterPro" id="IPR009057">
    <property type="entry name" value="Homeodomain-like_sf"/>
</dbReference>
<dbReference type="STRING" id="383372.Rcas_4215"/>
<keyword evidence="1" id="KW-0805">Transcription regulation</keyword>
<dbReference type="Gene3D" id="1.10.357.10">
    <property type="entry name" value="Tetracycline Repressor, domain 2"/>
    <property type="match status" value="1"/>
</dbReference>
<keyword evidence="3" id="KW-0804">Transcription</keyword>
<keyword evidence="2 4" id="KW-0238">DNA-binding</keyword>
<dbReference type="InterPro" id="IPR036271">
    <property type="entry name" value="Tet_transcr_reg_TetR-rel_C_sf"/>
</dbReference>
<dbReference type="PROSITE" id="PS50977">
    <property type="entry name" value="HTH_TETR_2"/>
    <property type="match status" value="1"/>
</dbReference>
<feature type="DNA-binding region" description="H-T-H motif" evidence="4">
    <location>
        <begin position="95"/>
        <end position="114"/>
    </location>
</feature>
<evidence type="ECO:0000256" key="4">
    <source>
        <dbReference type="PROSITE-ProRule" id="PRU00335"/>
    </source>
</evidence>
<dbReference type="eggNOG" id="COG1309">
    <property type="taxonomic scope" value="Bacteria"/>
</dbReference>
<accession>A7NRP6</accession>
<dbReference type="KEGG" id="rca:Rcas_4215"/>
<proteinExistence type="predicted"/>
<name>A7NRP6_ROSCS</name>
<protein>
    <submittedName>
        <fullName evidence="6">Transcriptional regulator, TetR family</fullName>
    </submittedName>
</protein>
<evidence type="ECO:0000259" key="5">
    <source>
        <dbReference type="PROSITE" id="PS50977"/>
    </source>
</evidence>
<dbReference type="PRINTS" id="PR00455">
    <property type="entry name" value="HTHTETR"/>
</dbReference>
<dbReference type="AlphaFoldDB" id="A7NRP6"/>
<reference evidence="6 7" key="1">
    <citation type="submission" date="2007-08" db="EMBL/GenBank/DDBJ databases">
        <title>Complete sequence of Roseiflexus castenholzii DSM 13941.</title>
        <authorList>
            <consortium name="US DOE Joint Genome Institute"/>
            <person name="Copeland A."/>
            <person name="Lucas S."/>
            <person name="Lapidus A."/>
            <person name="Barry K."/>
            <person name="Glavina del Rio T."/>
            <person name="Dalin E."/>
            <person name="Tice H."/>
            <person name="Pitluck S."/>
            <person name="Thompson L.S."/>
            <person name="Brettin T."/>
            <person name="Bruce D."/>
            <person name="Detter J.C."/>
            <person name="Han C."/>
            <person name="Tapia R."/>
            <person name="Schmutz J."/>
            <person name="Larimer F."/>
            <person name="Land M."/>
            <person name="Hauser L."/>
            <person name="Kyrpides N."/>
            <person name="Mikhailova N."/>
            <person name="Bryant D.A."/>
            <person name="Hanada S."/>
            <person name="Tsukatani Y."/>
            <person name="Richardson P."/>
        </authorList>
    </citation>
    <scope>NUCLEOTIDE SEQUENCE [LARGE SCALE GENOMIC DNA]</scope>
    <source>
        <strain evidence="7">DSM 13941 / HLO8</strain>
    </source>
</reference>
<evidence type="ECO:0000256" key="1">
    <source>
        <dbReference type="ARBA" id="ARBA00023015"/>
    </source>
</evidence>
<dbReference type="GO" id="GO:0003700">
    <property type="term" value="F:DNA-binding transcription factor activity"/>
    <property type="evidence" value="ECO:0007669"/>
    <property type="project" value="TreeGrafter"/>
</dbReference>
<dbReference type="InterPro" id="IPR001647">
    <property type="entry name" value="HTH_TetR"/>
</dbReference>
<sequence>MPEQRNKKAPGRSRGTTVIETLHYLWILTPNQIAYGTERRTFLCYTINSTDQSVDLRDRRMIHSADKCSDQKSTRERILEAALDIFSSKGYHDARLDDIVEVAHISKGSIYFYFPNKERLFLALVDQFADLIERRATEAIERQPRAGIDRVRAAIMAVIETFGKYRRPAKILLVQAVGLGAPFEKKRLEVTDRFAALIKRHLDEAITVGEIQPIDTAVVAHAWMGAIYNLVIRWVMTGDPPAERIPPTLVPLLLRSVNYPVEEKQGNAV</sequence>
<dbReference type="Pfam" id="PF00440">
    <property type="entry name" value="TetR_N"/>
    <property type="match status" value="1"/>
</dbReference>
<dbReference type="Gene3D" id="1.10.10.60">
    <property type="entry name" value="Homeodomain-like"/>
    <property type="match status" value="1"/>
</dbReference>
<keyword evidence="7" id="KW-1185">Reference proteome</keyword>
<feature type="domain" description="HTH tetR-type" evidence="5">
    <location>
        <begin position="72"/>
        <end position="132"/>
    </location>
</feature>
<organism evidence="6 7">
    <name type="scientific">Roseiflexus castenholzii (strain DSM 13941 / HLO8)</name>
    <dbReference type="NCBI Taxonomy" id="383372"/>
    <lineage>
        <taxon>Bacteria</taxon>
        <taxon>Bacillati</taxon>
        <taxon>Chloroflexota</taxon>
        <taxon>Chloroflexia</taxon>
        <taxon>Chloroflexales</taxon>
        <taxon>Roseiflexineae</taxon>
        <taxon>Roseiflexaceae</taxon>
        <taxon>Roseiflexus</taxon>
    </lineage>
</organism>
<dbReference type="InterPro" id="IPR050109">
    <property type="entry name" value="HTH-type_TetR-like_transc_reg"/>
</dbReference>
<dbReference type="PANTHER" id="PTHR30055">
    <property type="entry name" value="HTH-TYPE TRANSCRIPTIONAL REGULATOR RUTR"/>
    <property type="match status" value="1"/>
</dbReference>
<dbReference type="HOGENOM" id="CLU_069356_12_2_0"/>
<dbReference type="Proteomes" id="UP000000263">
    <property type="component" value="Chromosome"/>
</dbReference>
<dbReference type="SUPFAM" id="SSF46689">
    <property type="entry name" value="Homeodomain-like"/>
    <property type="match status" value="1"/>
</dbReference>
<dbReference type="GO" id="GO:0000976">
    <property type="term" value="F:transcription cis-regulatory region binding"/>
    <property type="evidence" value="ECO:0007669"/>
    <property type="project" value="TreeGrafter"/>
</dbReference>
<evidence type="ECO:0000313" key="6">
    <source>
        <dbReference type="EMBL" id="ABU60242.1"/>
    </source>
</evidence>
<evidence type="ECO:0000256" key="2">
    <source>
        <dbReference type="ARBA" id="ARBA00023125"/>
    </source>
</evidence>
<dbReference type="PANTHER" id="PTHR30055:SF234">
    <property type="entry name" value="HTH-TYPE TRANSCRIPTIONAL REGULATOR BETI"/>
    <property type="match status" value="1"/>
</dbReference>
<evidence type="ECO:0000256" key="3">
    <source>
        <dbReference type="ARBA" id="ARBA00023163"/>
    </source>
</evidence>
<gene>
    <name evidence="6" type="ordered locus">Rcas_4215</name>
</gene>
<evidence type="ECO:0000313" key="7">
    <source>
        <dbReference type="Proteomes" id="UP000000263"/>
    </source>
</evidence>
<dbReference type="EMBL" id="CP000804">
    <property type="protein sequence ID" value="ABU60242.1"/>
    <property type="molecule type" value="Genomic_DNA"/>
</dbReference>